<protein>
    <submittedName>
        <fullName evidence="1">Uncharacterized protein</fullName>
    </submittedName>
</protein>
<name>A0AAU9XQS8_9CNID</name>
<sequence>MRQHDNFHKKAHKTGDDAHWSTYRMLRNQVTYNLRKYRRDYFKNKLEQNKNPKGFWKTLNYVLPGSKKKKSLNINEIVYRDQVLTDPQQISNALNSHLTSIAANTLAEANTK</sequence>
<keyword evidence="2" id="KW-1185">Reference proteome</keyword>
<comment type="caution">
    <text evidence="1">The sequence shown here is derived from an EMBL/GenBank/DDBJ whole genome shotgun (WGS) entry which is preliminary data.</text>
</comment>
<organism evidence="1 2">
    <name type="scientific">Pocillopora meandrina</name>
    <dbReference type="NCBI Taxonomy" id="46732"/>
    <lineage>
        <taxon>Eukaryota</taxon>
        <taxon>Metazoa</taxon>
        <taxon>Cnidaria</taxon>
        <taxon>Anthozoa</taxon>
        <taxon>Hexacorallia</taxon>
        <taxon>Scleractinia</taxon>
        <taxon>Astrocoeniina</taxon>
        <taxon>Pocilloporidae</taxon>
        <taxon>Pocillopora</taxon>
    </lineage>
</organism>
<dbReference type="AlphaFoldDB" id="A0AAU9XQS8"/>
<gene>
    <name evidence="1" type="ORF">PMEA_00029354</name>
</gene>
<evidence type="ECO:0000313" key="1">
    <source>
        <dbReference type="EMBL" id="CAH3156187.1"/>
    </source>
</evidence>
<dbReference type="EMBL" id="CALNXJ010000060">
    <property type="protein sequence ID" value="CAH3156187.1"/>
    <property type="molecule type" value="Genomic_DNA"/>
</dbReference>
<evidence type="ECO:0000313" key="2">
    <source>
        <dbReference type="Proteomes" id="UP001159428"/>
    </source>
</evidence>
<reference evidence="1 2" key="1">
    <citation type="submission" date="2022-05" db="EMBL/GenBank/DDBJ databases">
        <authorList>
            <consortium name="Genoscope - CEA"/>
            <person name="William W."/>
        </authorList>
    </citation>
    <scope>NUCLEOTIDE SEQUENCE [LARGE SCALE GENOMIC DNA]</scope>
</reference>
<accession>A0AAU9XQS8</accession>
<proteinExistence type="predicted"/>
<dbReference type="Proteomes" id="UP001159428">
    <property type="component" value="Unassembled WGS sequence"/>
</dbReference>